<evidence type="ECO:0000313" key="3">
    <source>
        <dbReference type="Proteomes" id="UP000829196"/>
    </source>
</evidence>
<sequence length="247" mass="27481">MRIRKSEKLFGFTSEYRRAPSPPTPWDSAAAIVAAAGLLCEINRSSCAEVSINLQSSNYQKEGLEIVNEEKGKMDIAGKSSDDKEEEMKPEENIGDNEEIKNEKEPARKRREKEVEATGMTKCKKMNDEGCHCNLSQLSSYLPSSEERISGDDRGISGIASNSYDDYCVLGIDSRETTSRGNKRSGLDDQFVREAMADGLNGADEEAIGSANLCNFNYKKKMKPPKKRGRKPMKARSLKSLLSFRVC</sequence>
<name>A0A8T3BL87_DENNO</name>
<keyword evidence="3" id="KW-1185">Reference proteome</keyword>
<accession>A0A8T3BL87</accession>
<dbReference type="EMBL" id="JAGYWB010000008">
    <property type="protein sequence ID" value="KAI0513938.1"/>
    <property type="molecule type" value="Genomic_DNA"/>
</dbReference>
<evidence type="ECO:0000256" key="1">
    <source>
        <dbReference type="SAM" id="MobiDB-lite"/>
    </source>
</evidence>
<proteinExistence type="predicted"/>
<gene>
    <name evidence="2" type="ORF">KFK09_009970</name>
</gene>
<dbReference type="PANTHER" id="PTHR34680:SF3">
    <property type="entry name" value="EXPRESSED PROTEIN"/>
    <property type="match status" value="1"/>
</dbReference>
<protein>
    <submittedName>
        <fullName evidence="2">Uncharacterized protein</fullName>
    </submittedName>
</protein>
<dbReference type="Proteomes" id="UP000829196">
    <property type="component" value="Unassembled WGS sequence"/>
</dbReference>
<feature type="region of interest" description="Disordered" evidence="1">
    <location>
        <begin position="70"/>
        <end position="115"/>
    </location>
</feature>
<evidence type="ECO:0000313" key="2">
    <source>
        <dbReference type="EMBL" id="KAI0513938.1"/>
    </source>
</evidence>
<reference evidence="2" key="1">
    <citation type="journal article" date="2022" name="Front. Genet.">
        <title>Chromosome-Scale Assembly of the Dendrobium nobile Genome Provides Insights Into the Molecular Mechanism of the Biosynthesis of the Medicinal Active Ingredient of Dendrobium.</title>
        <authorList>
            <person name="Xu Q."/>
            <person name="Niu S.-C."/>
            <person name="Li K.-L."/>
            <person name="Zheng P.-J."/>
            <person name="Zhang X.-J."/>
            <person name="Jia Y."/>
            <person name="Liu Y."/>
            <person name="Niu Y.-X."/>
            <person name="Yu L.-H."/>
            <person name="Chen D.-F."/>
            <person name="Zhang G.-Q."/>
        </authorList>
    </citation>
    <scope>NUCLEOTIDE SEQUENCE</scope>
    <source>
        <tissue evidence="2">Leaf</tissue>
    </source>
</reference>
<organism evidence="2 3">
    <name type="scientific">Dendrobium nobile</name>
    <name type="common">Orchid</name>
    <dbReference type="NCBI Taxonomy" id="94219"/>
    <lineage>
        <taxon>Eukaryota</taxon>
        <taxon>Viridiplantae</taxon>
        <taxon>Streptophyta</taxon>
        <taxon>Embryophyta</taxon>
        <taxon>Tracheophyta</taxon>
        <taxon>Spermatophyta</taxon>
        <taxon>Magnoliopsida</taxon>
        <taxon>Liliopsida</taxon>
        <taxon>Asparagales</taxon>
        <taxon>Orchidaceae</taxon>
        <taxon>Epidendroideae</taxon>
        <taxon>Malaxideae</taxon>
        <taxon>Dendrobiinae</taxon>
        <taxon>Dendrobium</taxon>
    </lineage>
</organism>
<dbReference type="AlphaFoldDB" id="A0A8T3BL87"/>
<comment type="caution">
    <text evidence="2">The sequence shown here is derived from an EMBL/GenBank/DDBJ whole genome shotgun (WGS) entry which is preliminary data.</text>
</comment>
<dbReference type="OrthoDB" id="775889at2759"/>
<dbReference type="PANTHER" id="PTHR34680">
    <property type="entry name" value="EXPRESSED PROTEIN"/>
    <property type="match status" value="1"/>
</dbReference>